<evidence type="ECO:0000256" key="5">
    <source>
        <dbReference type="ARBA" id="ARBA00023136"/>
    </source>
</evidence>
<feature type="transmembrane region" description="Helical" evidence="6">
    <location>
        <begin position="82"/>
        <end position="101"/>
    </location>
</feature>
<feature type="transmembrane region" description="Helical" evidence="6">
    <location>
        <begin position="20"/>
        <end position="46"/>
    </location>
</feature>
<name>A0ABW5STL4_9BACL</name>
<dbReference type="PANTHER" id="PTHR38459:SF1">
    <property type="entry name" value="PROPHAGE BACTOPRENOL-LINKED GLUCOSE TRANSLOCASE HOMOLOG"/>
    <property type="match status" value="1"/>
</dbReference>
<dbReference type="EMBL" id="JBHUMJ010000011">
    <property type="protein sequence ID" value="MFD2703137.1"/>
    <property type="molecule type" value="Genomic_DNA"/>
</dbReference>
<sequence length="140" mass="16325">MRAENGRHTWLTKLISKEFFKFVISGGINTLVTYIFYLLLLMFLGYSLSYTISYVSGIFLSYYLNSVFVFKEKISFIKFLKFPVVYLIQYLINIVMVYLFVEKLQVSPLLVPLIVIIISMPITFVISKLIIKGKGREVHE</sequence>
<feature type="transmembrane region" description="Helical" evidence="6">
    <location>
        <begin position="52"/>
        <end position="70"/>
    </location>
</feature>
<evidence type="ECO:0000256" key="3">
    <source>
        <dbReference type="ARBA" id="ARBA00022692"/>
    </source>
</evidence>
<evidence type="ECO:0000256" key="6">
    <source>
        <dbReference type="SAM" id="Phobius"/>
    </source>
</evidence>
<dbReference type="RefSeq" id="WP_379264606.1">
    <property type="nucleotide sequence ID" value="NZ_JBHUMJ010000011.1"/>
</dbReference>
<feature type="transmembrane region" description="Helical" evidence="6">
    <location>
        <begin position="107"/>
        <end position="131"/>
    </location>
</feature>
<dbReference type="Pfam" id="PF04138">
    <property type="entry name" value="GtrA_DPMS_TM"/>
    <property type="match status" value="1"/>
</dbReference>
<dbReference type="InterPro" id="IPR051401">
    <property type="entry name" value="GtrA_CellWall_Glycosyl"/>
</dbReference>
<organism evidence="8 9">
    <name type="scientific">Paenibacillus shunpengii</name>
    <dbReference type="NCBI Taxonomy" id="2054424"/>
    <lineage>
        <taxon>Bacteria</taxon>
        <taxon>Bacillati</taxon>
        <taxon>Bacillota</taxon>
        <taxon>Bacilli</taxon>
        <taxon>Bacillales</taxon>
        <taxon>Paenibacillaceae</taxon>
        <taxon>Paenibacillus</taxon>
    </lineage>
</organism>
<gene>
    <name evidence="8" type="ORF">ACFSVM_22150</name>
</gene>
<accession>A0ABW5STL4</accession>
<evidence type="ECO:0000313" key="9">
    <source>
        <dbReference type="Proteomes" id="UP001597540"/>
    </source>
</evidence>
<evidence type="ECO:0000313" key="8">
    <source>
        <dbReference type="EMBL" id="MFD2703137.1"/>
    </source>
</evidence>
<dbReference type="Proteomes" id="UP001597540">
    <property type="component" value="Unassembled WGS sequence"/>
</dbReference>
<keyword evidence="9" id="KW-1185">Reference proteome</keyword>
<dbReference type="InterPro" id="IPR007267">
    <property type="entry name" value="GtrA_DPMS_TM"/>
</dbReference>
<evidence type="ECO:0000256" key="1">
    <source>
        <dbReference type="ARBA" id="ARBA00004141"/>
    </source>
</evidence>
<reference evidence="9" key="1">
    <citation type="journal article" date="2019" name="Int. J. Syst. Evol. Microbiol.">
        <title>The Global Catalogue of Microorganisms (GCM) 10K type strain sequencing project: providing services to taxonomists for standard genome sequencing and annotation.</title>
        <authorList>
            <consortium name="The Broad Institute Genomics Platform"/>
            <consortium name="The Broad Institute Genome Sequencing Center for Infectious Disease"/>
            <person name="Wu L."/>
            <person name="Ma J."/>
        </authorList>
    </citation>
    <scope>NUCLEOTIDE SEQUENCE [LARGE SCALE GENOMIC DNA]</scope>
    <source>
        <strain evidence="9">KCTC 33849</strain>
    </source>
</reference>
<feature type="domain" description="GtrA/DPMS transmembrane" evidence="7">
    <location>
        <begin position="21"/>
        <end position="131"/>
    </location>
</feature>
<keyword evidence="5 6" id="KW-0472">Membrane</keyword>
<keyword evidence="3 6" id="KW-0812">Transmembrane</keyword>
<comment type="similarity">
    <text evidence="2">Belongs to the GtrA family.</text>
</comment>
<comment type="caution">
    <text evidence="8">The sequence shown here is derived from an EMBL/GenBank/DDBJ whole genome shotgun (WGS) entry which is preliminary data.</text>
</comment>
<evidence type="ECO:0000256" key="4">
    <source>
        <dbReference type="ARBA" id="ARBA00022989"/>
    </source>
</evidence>
<comment type="subcellular location">
    <subcellularLocation>
        <location evidence="1">Membrane</location>
        <topology evidence="1">Multi-pass membrane protein</topology>
    </subcellularLocation>
</comment>
<keyword evidence="4 6" id="KW-1133">Transmembrane helix</keyword>
<proteinExistence type="inferred from homology"/>
<dbReference type="PANTHER" id="PTHR38459">
    <property type="entry name" value="PROPHAGE BACTOPRENOL-LINKED GLUCOSE TRANSLOCASE HOMOLOG"/>
    <property type="match status" value="1"/>
</dbReference>
<evidence type="ECO:0000259" key="7">
    <source>
        <dbReference type="Pfam" id="PF04138"/>
    </source>
</evidence>
<evidence type="ECO:0000256" key="2">
    <source>
        <dbReference type="ARBA" id="ARBA00009399"/>
    </source>
</evidence>
<protein>
    <submittedName>
        <fullName evidence="8">GtrA family protein</fullName>
    </submittedName>
</protein>